<name>A0A5N4WAW6_9GAMM</name>
<dbReference type="Proteomes" id="UP000325788">
    <property type="component" value="Unassembled WGS sequence"/>
</dbReference>
<dbReference type="AlphaFoldDB" id="A0A5N4WAW6"/>
<dbReference type="EMBL" id="VXLD01000014">
    <property type="protein sequence ID" value="KAB1852265.1"/>
    <property type="molecule type" value="Genomic_DNA"/>
</dbReference>
<accession>A0A5N4WAW6</accession>
<evidence type="ECO:0000313" key="1">
    <source>
        <dbReference type="EMBL" id="KAB1852265.1"/>
    </source>
</evidence>
<evidence type="ECO:0000313" key="2">
    <source>
        <dbReference type="Proteomes" id="UP000325788"/>
    </source>
</evidence>
<gene>
    <name evidence="1" type="ORF">F4W09_14800</name>
</gene>
<sequence length="174" mass="19366">MKYALLGLILVVVIAFYAMSQSNKSDAERLKQAEIAHQQKLEQDKINEERLAAESKQRLLEAEKIKTIKAEQEKIKSEAQAKEYVQKAEAEKAAVIKKAEDGVRARLIDPDSAKFRNQNGNCGEVNAKNKLGGYTGYSRYIYDPKEDHAVVESDASTSIITPDIMNALWSGSCS</sequence>
<protein>
    <submittedName>
        <fullName evidence="1">Uncharacterized protein</fullName>
    </submittedName>
</protein>
<reference evidence="1 2" key="1">
    <citation type="submission" date="2019-09" db="EMBL/GenBank/DDBJ databases">
        <title>Draft genome sequence of Acinetobacter tandoii W4-4-4 isolated from environmental water sample.</title>
        <authorList>
            <person name="Wee S.K."/>
            <person name="Yan B."/>
            <person name="Mustaffa S.B."/>
            <person name="Yap E.P.H."/>
        </authorList>
    </citation>
    <scope>NUCLEOTIDE SEQUENCE [LARGE SCALE GENOMIC DNA]</scope>
    <source>
        <strain evidence="1 2">W4-4-4</strain>
    </source>
</reference>
<proteinExistence type="predicted"/>
<dbReference type="RefSeq" id="WP_151505210.1">
    <property type="nucleotide sequence ID" value="NZ_VXLD01000014.1"/>
</dbReference>
<organism evidence="1 2">
    <name type="scientific">Acinetobacter tandoii</name>
    <dbReference type="NCBI Taxonomy" id="202954"/>
    <lineage>
        <taxon>Bacteria</taxon>
        <taxon>Pseudomonadati</taxon>
        <taxon>Pseudomonadota</taxon>
        <taxon>Gammaproteobacteria</taxon>
        <taxon>Moraxellales</taxon>
        <taxon>Moraxellaceae</taxon>
        <taxon>Acinetobacter</taxon>
    </lineage>
</organism>
<comment type="caution">
    <text evidence="1">The sequence shown here is derived from an EMBL/GenBank/DDBJ whole genome shotgun (WGS) entry which is preliminary data.</text>
</comment>